<dbReference type="InterPro" id="IPR024079">
    <property type="entry name" value="MetalloPept_cat_dom_sf"/>
</dbReference>
<evidence type="ECO:0000313" key="10">
    <source>
        <dbReference type="EMBL" id="MCG2589452.1"/>
    </source>
</evidence>
<feature type="signal peptide" evidence="8">
    <location>
        <begin position="1"/>
        <end position="21"/>
    </location>
</feature>
<dbReference type="InterPro" id="IPR001567">
    <property type="entry name" value="Pept_M3A_M3B_dom"/>
</dbReference>
<evidence type="ECO:0000256" key="3">
    <source>
        <dbReference type="ARBA" id="ARBA00022723"/>
    </source>
</evidence>
<evidence type="ECO:0000256" key="4">
    <source>
        <dbReference type="ARBA" id="ARBA00022801"/>
    </source>
</evidence>
<dbReference type="Gene3D" id="1.10.1370.40">
    <property type="match status" value="1"/>
</dbReference>
<evidence type="ECO:0000259" key="9">
    <source>
        <dbReference type="Pfam" id="PF01432"/>
    </source>
</evidence>
<keyword evidence="4 7" id="KW-0378">Hydrolase</keyword>
<proteinExistence type="inferred from homology"/>
<dbReference type="InterPro" id="IPR045090">
    <property type="entry name" value="Pept_M3A_M3B"/>
</dbReference>
<gene>
    <name evidence="10" type="ORF">L6773_12810</name>
</gene>
<sequence>MNKLLTSVAVVICLFMFTACGEEESMTENPLFTPSTLPFEAPNFDEISEEHYRPAFEEGMERELAQMDSIASNPEPPTFENTIVAMEKSGRLLERTESVFYNLTSAHTNDQIQEIQSEMAPKLASHSDNIYLNADLFERVQTLYDQRDELDLDESSLKLLEDTYRDFVRAGAQLTEEEQQRMREINERTSTLTTQFQDNLLKLTQERAVLVDDVEELDGLSEDRIAAAKEAAEERGHEGQYLLSITNTTRVPILKSLINRDLRERVWKASAFRGIGEDGGIDNRPLVLELVELRAERAALLGYDDHASYRHDPQTAENPENVLDMLTDLIPAVIANTEQEASKITEMMREDGVEGELQPWDWEYYAEKVRQAEYDIDEAEVRPYFELDRVLKDGVFFTMNQLFGIRFEERFDLPVYHEDVRIFDVLDEDGSQIGLFYADYFTRDSKRGGAWMNSFVSQSHLLDKKPVIVNVMNIPPPAEGEPALISFDNVSTMFHEMGHAVHGLFSDVKYPSQSGTSVPRDFVEFPSTFEEDWAVLPEVLENYAVHHETGERIPQDLLDKVIAARNFNQGFDTQEYLAATMVDLEWHLLDTTEIPNDVVEFEDESLAKYDLDMQAVPPRYKSPYFAHIFAGGYSANYYAYIWSEILAADAFAYMRESGGLTRENGDRFREYILSKGGSRDAMDLYETYRNGEPDVVHLLRRRGLTAEN</sequence>
<accession>A0ABS9KF32</accession>
<keyword evidence="8" id="KW-0732">Signal</keyword>
<dbReference type="Pfam" id="PF01432">
    <property type="entry name" value="Peptidase_M3"/>
    <property type="match status" value="1"/>
</dbReference>
<keyword evidence="11" id="KW-1185">Reference proteome</keyword>
<feature type="chain" id="PRO_5046860053" evidence="8">
    <location>
        <begin position="22"/>
        <end position="708"/>
    </location>
</feature>
<dbReference type="PANTHER" id="PTHR43660:SF1">
    <property type="entry name" value="DIPEPTIDYL CARBOXYPEPTIDASE"/>
    <property type="match status" value="1"/>
</dbReference>
<keyword evidence="5 7" id="KW-0862">Zinc</keyword>
<reference evidence="10" key="1">
    <citation type="submission" date="2022-01" db="EMBL/GenBank/DDBJ databases">
        <authorList>
            <person name="Wang Y."/>
        </authorList>
    </citation>
    <scope>NUCLEOTIDE SEQUENCE</scope>
    <source>
        <strain evidence="10">WB101</strain>
    </source>
</reference>
<dbReference type="Proteomes" id="UP001165366">
    <property type="component" value="Unassembled WGS sequence"/>
</dbReference>
<dbReference type="SUPFAM" id="SSF55486">
    <property type="entry name" value="Metalloproteases ('zincins'), catalytic domain"/>
    <property type="match status" value="1"/>
</dbReference>
<evidence type="ECO:0000256" key="1">
    <source>
        <dbReference type="ARBA" id="ARBA00006040"/>
    </source>
</evidence>
<comment type="similarity">
    <text evidence="1 7">Belongs to the peptidase M3 family.</text>
</comment>
<dbReference type="CDD" id="cd06456">
    <property type="entry name" value="M3A_DCP"/>
    <property type="match status" value="1"/>
</dbReference>
<evidence type="ECO:0000313" key="11">
    <source>
        <dbReference type="Proteomes" id="UP001165366"/>
    </source>
</evidence>
<dbReference type="Gene3D" id="1.10.1370.10">
    <property type="entry name" value="Neurolysin, domain 3"/>
    <property type="match status" value="1"/>
</dbReference>
<evidence type="ECO:0000256" key="8">
    <source>
        <dbReference type="SAM" id="SignalP"/>
    </source>
</evidence>
<dbReference type="InterPro" id="IPR024077">
    <property type="entry name" value="Neurolysin/TOP_dom2"/>
</dbReference>
<dbReference type="PANTHER" id="PTHR43660">
    <property type="entry name" value="DIPEPTIDYL CARBOXYPEPTIDASE"/>
    <property type="match status" value="1"/>
</dbReference>
<reference evidence="10" key="2">
    <citation type="submission" date="2024-05" db="EMBL/GenBank/DDBJ databases">
        <title>Rhodohalobacter halophilus gen. nov., sp. nov., a moderately halophilic member of the family Balneolaceae.</title>
        <authorList>
            <person name="Xia J."/>
        </authorList>
    </citation>
    <scope>NUCLEOTIDE SEQUENCE</scope>
    <source>
        <strain evidence="10">WB101</strain>
    </source>
</reference>
<evidence type="ECO:0000256" key="2">
    <source>
        <dbReference type="ARBA" id="ARBA00022670"/>
    </source>
</evidence>
<evidence type="ECO:0000256" key="6">
    <source>
        <dbReference type="ARBA" id="ARBA00023049"/>
    </source>
</evidence>
<keyword evidence="6 7" id="KW-0482">Metalloprotease</keyword>
<protein>
    <submittedName>
        <fullName evidence="10">M3 family metallopeptidase</fullName>
    </submittedName>
</protein>
<keyword evidence="3 7" id="KW-0479">Metal-binding</keyword>
<evidence type="ECO:0000256" key="5">
    <source>
        <dbReference type="ARBA" id="ARBA00022833"/>
    </source>
</evidence>
<comment type="cofactor">
    <cofactor evidence="7">
        <name>Zn(2+)</name>
        <dbReference type="ChEBI" id="CHEBI:29105"/>
    </cofactor>
    <text evidence="7">Binds 1 zinc ion.</text>
</comment>
<organism evidence="10 11">
    <name type="scientific">Rhodohalobacter sulfatireducens</name>
    <dbReference type="NCBI Taxonomy" id="2911366"/>
    <lineage>
        <taxon>Bacteria</taxon>
        <taxon>Pseudomonadati</taxon>
        <taxon>Balneolota</taxon>
        <taxon>Balneolia</taxon>
        <taxon>Balneolales</taxon>
        <taxon>Balneolaceae</taxon>
        <taxon>Rhodohalobacter</taxon>
    </lineage>
</organism>
<dbReference type="RefSeq" id="WP_237854813.1">
    <property type="nucleotide sequence ID" value="NZ_JAKLWS010000016.1"/>
</dbReference>
<keyword evidence="2 7" id="KW-0645">Protease</keyword>
<feature type="domain" description="Peptidase M3A/M3B catalytic" evidence="9">
    <location>
        <begin position="254"/>
        <end position="702"/>
    </location>
</feature>
<dbReference type="EMBL" id="JAKLWS010000016">
    <property type="protein sequence ID" value="MCG2589452.1"/>
    <property type="molecule type" value="Genomic_DNA"/>
</dbReference>
<evidence type="ECO:0000256" key="7">
    <source>
        <dbReference type="RuleBase" id="RU003435"/>
    </source>
</evidence>
<comment type="caution">
    <text evidence="10">The sequence shown here is derived from an EMBL/GenBank/DDBJ whole genome shotgun (WGS) entry which is preliminary data.</text>
</comment>
<dbReference type="PROSITE" id="PS51257">
    <property type="entry name" value="PROKAR_LIPOPROTEIN"/>
    <property type="match status" value="1"/>
</dbReference>
<dbReference type="Gene3D" id="3.40.390.10">
    <property type="entry name" value="Collagenase (Catalytic Domain)"/>
    <property type="match status" value="1"/>
</dbReference>
<dbReference type="InterPro" id="IPR034005">
    <property type="entry name" value="M3A_DCP"/>
</dbReference>
<name>A0ABS9KF32_9BACT</name>